<reference evidence="2 3" key="1">
    <citation type="submission" date="2007-10" db="EMBL/GenBank/DDBJ databases">
        <authorList>
            <person name="Wagner-Dobler I."/>
            <person name="Ferriera S."/>
            <person name="Johnson J."/>
            <person name="Kravitz S."/>
            <person name="Beeson K."/>
            <person name="Sutton G."/>
            <person name="Rogers Y.-H."/>
            <person name="Friedman R."/>
            <person name="Frazier M."/>
            <person name="Venter J.C."/>
        </authorList>
    </citation>
    <scope>NUCLEOTIDE SEQUENCE [LARGE SCALE GENOMIC DNA]</scope>
    <source>
        <strain evidence="2 3">DFL-43</strain>
    </source>
</reference>
<gene>
    <name evidence="2" type="ORF">HPDFL43_03636</name>
</gene>
<evidence type="ECO:0000313" key="3">
    <source>
        <dbReference type="Proteomes" id="UP000004291"/>
    </source>
</evidence>
<dbReference type="Proteomes" id="UP000004291">
    <property type="component" value="Chromosome"/>
</dbReference>
<evidence type="ECO:0000259" key="1">
    <source>
        <dbReference type="Pfam" id="PF06568"/>
    </source>
</evidence>
<dbReference type="HOGENOM" id="CLU_2046432_0_0_5"/>
<organism evidence="2 3">
    <name type="scientific">Hoeflea phototrophica (strain DSM 17068 / NCIMB 14078 / DFL-43)</name>
    <dbReference type="NCBI Taxonomy" id="411684"/>
    <lineage>
        <taxon>Bacteria</taxon>
        <taxon>Pseudomonadati</taxon>
        <taxon>Pseudomonadota</taxon>
        <taxon>Alphaproteobacteria</taxon>
        <taxon>Hyphomicrobiales</taxon>
        <taxon>Rhizobiaceae</taxon>
        <taxon>Hoeflea</taxon>
    </lineage>
</organism>
<evidence type="ECO:0000313" key="2">
    <source>
        <dbReference type="EMBL" id="EDQ32604.1"/>
    </source>
</evidence>
<dbReference type="STRING" id="411684.HPDFL43_03636"/>
<comment type="caution">
    <text evidence="2">The sequence shown here is derived from an EMBL/GenBank/DDBJ whole genome shotgun (WGS) entry which is preliminary data.</text>
</comment>
<reference evidence="2 3" key="2">
    <citation type="submission" date="2012-06" db="EMBL/GenBank/DDBJ databases">
        <authorList>
            <person name="Fiebig A."/>
        </authorList>
    </citation>
    <scope>NUCLEOTIDE SEQUENCE [LARGE SCALE GENOMIC DNA]</scope>
    <source>
        <strain evidence="2 3">DFL-43</strain>
    </source>
</reference>
<name>A9DAN0_HOEPD</name>
<feature type="domain" description="YjiS-like" evidence="1">
    <location>
        <begin position="72"/>
        <end position="107"/>
    </location>
</feature>
<dbReference type="AlphaFoldDB" id="A9DAN0"/>
<sequence>MLAENVPPETRLERNAHHLDYRGKSYLRFNALPESSPVSRYPEITRMLEQAGKRDEPLTVTEVQRPRLGDTLRLWIARFSERRRMLRELDAFTDTMLLDLGMTRKEAQAVARTPFWRDYP</sequence>
<dbReference type="Pfam" id="PF06568">
    <property type="entry name" value="YjiS-like"/>
    <property type="match status" value="1"/>
</dbReference>
<dbReference type="RefSeq" id="WP_007196518.1">
    <property type="nucleotide sequence ID" value="NZ_CM002917.1"/>
</dbReference>
<protein>
    <submittedName>
        <fullName evidence="2">Putative conserved small protein</fullName>
    </submittedName>
</protein>
<proteinExistence type="predicted"/>
<keyword evidence="3" id="KW-1185">Reference proteome</keyword>
<dbReference type="InterPro" id="IPR009506">
    <property type="entry name" value="YjiS-like"/>
</dbReference>
<dbReference type="EMBL" id="ABIA03000002">
    <property type="protein sequence ID" value="EDQ32604.1"/>
    <property type="molecule type" value="Genomic_DNA"/>
</dbReference>
<accession>A9DAN0</accession>